<dbReference type="GO" id="GO:0004519">
    <property type="term" value="F:endonuclease activity"/>
    <property type="evidence" value="ECO:0007669"/>
    <property type="project" value="UniProtKB-KW"/>
</dbReference>
<dbReference type="EMBL" id="MT142566">
    <property type="protein sequence ID" value="QJA85288.1"/>
    <property type="molecule type" value="Genomic_DNA"/>
</dbReference>
<keyword evidence="2" id="KW-0255">Endonuclease</keyword>
<dbReference type="EMBL" id="MT143835">
    <property type="protein sequence ID" value="QJB03267.1"/>
    <property type="molecule type" value="Genomic_DNA"/>
</dbReference>
<protein>
    <submittedName>
        <fullName evidence="2">Putative homing endonuclease</fullName>
    </submittedName>
</protein>
<organism evidence="2">
    <name type="scientific">viral metagenome</name>
    <dbReference type="NCBI Taxonomy" id="1070528"/>
    <lineage>
        <taxon>unclassified sequences</taxon>
        <taxon>metagenomes</taxon>
        <taxon>organismal metagenomes</taxon>
    </lineage>
</organism>
<evidence type="ECO:0000313" key="4">
    <source>
        <dbReference type="EMBL" id="QJB00519.1"/>
    </source>
</evidence>
<dbReference type="SMART" id="SM00507">
    <property type="entry name" value="HNHc"/>
    <property type="match status" value="1"/>
</dbReference>
<dbReference type="EMBL" id="MT142394">
    <property type="protein sequence ID" value="QJA79760.1"/>
    <property type="molecule type" value="Genomic_DNA"/>
</dbReference>
<dbReference type="CDD" id="cd00085">
    <property type="entry name" value="HNHc"/>
    <property type="match status" value="1"/>
</dbReference>
<dbReference type="InterPro" id="IPR002711">
    <property type="entry name" value="HNH"/>
</dbReference>
<proteinExistence type="predicted"/>
<reference evidence="2" key="1">
    <citation type="submission" date="2020-03" db="EMBL/GenBank/DDBJ databases">
        <title>The deep terrestrial virosphere.</title>
        <authorList>
            <person name="Holmfeldt K."/>
            <person name="Nilsson E."/>
            <person name="Simone D."/>
            <person name="Lopez-Fernandez M."/>
            <person name="Wu X."/>
            <person name="de Brujin I."/>
            <person name="Lundin D."/>
            <person name="Andersson A."/>
            <person name="Bertilsson S."/>
            <person name="Dopson M."/>
        </authorList>
    </citation>
    <scope>NUCLEOTIDE SEQUENCE</scope>
    <source>
        <strain evidence="4">MM171A00427</strain>
        <strain evidence="5">MM171B00824</strain>
        <strain evidence="2">MM415A00829</strain>
        <strain evidence="3">MM415B02234</strain>
    </source>
</reference>
<dbReference type="EMBL" id="MT143695">
    <property type="protein sequence ID" value="QJB00519.1"/>
    <property type="molecule type" value="Genomic_DNA"/>
</dbReference>
<accession>A0A6M3KD09</accession>
<evidence type="ECO:0000313" key="2">
    <source>
        <dbReference type="EMBL" id="QJA79760.1"/>
    </source>
</evidence>
<feature type="domain" description="HNH nuclease" evidence="1">
    <location>
        <begin position="11"/>
        <end position="60"/>
    </location>
</feature>
<sequence length="60" mass="6679">MNILTRESWQRVRHIIKGKSHGICAYCGEQSESGEVDHVLPLSKGGTDSIDNLVWGLPKM</sequence>
<keyword evidence="2" id="KW-0378">Hydrolase</keyword>
<name>A0A6M3KD09_9ZZZZ</name>
<evidence type="ECO:0000313" key="5">
    <source>
        <dbReference type="EMBL" id="QJB03267.1"/>
    </source>
</evidence>
<keyword evidence="2" id="KW-0540">Nuclease</keyword>
<evidence type="ECO:0000259" key="1">
    <source>
        <dbReference type="SMART" id="SM00507"/>
    </source>
</evidence>
<dbReference type="Pfam" id="PF01844">
    <property type="entry name" value="HNH"/>
    <property type="match status" value="1"/>
</dbReference>
<dbReference type="AlphaFoldDB" id="A0A6M3KD09"/>
<dbReference type="GO" id="GO:0008270">
    <property type="term" value="F:zinc ion binding"/>
    <property type="evidence" value="ECO:0007669"/>
    <property type="project" value="InterPro"/>
</dbReference>
<evidence type="ECO:0000313" key="3">
    <source>
        <dbReference type="EMBL" id="QJA85288.1"/>
    </source>
</evidence>
<gene>
    <name evidence="4" type="ORF">MM171A00427_0015</name>
    <name evidence="5" type="ORF">MM171B00824_0002</name>
    <name evidence="2" type="ORF">MM415A00829_0001</name>
    <name evidence="3" type="ORF">MM415B02234_0006</name>
</gene>
<dbReference type="GO" id="GO:0003676">
    <property type="term" value="F:nucleic acid binding"/>
    <property type="evidence" value="ECO:0007669"/>
    <property type="project" value="InterPro"/>
</dbReference>
<dbReference type="Gene3D" id="1.10.30.50">
    <property type="match status" value="1"/>
</dbReference>
<dbReference type="InterPro" id="IPR003615">
    <property type="entry name" value="HNH_nuc"/>
</dbReference>